<keyword evidence="4 8" id="KW-1133">Transmembrane helix</keyword>
<reference evidence="9" key="1">
    <citation type="submission" date="2020-09" db="EMBL/GenBank/DDBJ databases">
        <title>Bacillus faecalis sp. nov., a moderately halophilic bacterium isolated from cow faeces.</title>
        <authorList>
            <person name="Jiang L."/>
            <person name="Lee J."/>
        </authorList>
    </citation>
    <scope>NUCLEOTIDE SEQUENCE</scope>
    <source>
        <strain evidence="9">AGMB 02131</strain>
    </source>
</reference>
<evidence type="ECO:0000256" key="3">
    <source>
        <dbReference type="ARBA" id="ARBA00022692"/>
    </source>
</evidence>
<comment type="subcellular location">
    <subcellularLocation>
        <location evidence="8">Cell membrane</location>
        <topology evidence="8">Multi-pass membrane protein</topology>
    </subcellularLocation>
</comment>
<keyword evidence="2 8" id="KW-1003">Cell membrane</keyword>
<feature type="transmembrane region" description="Helical" evidence="8">
    <location>
        <begin position="159"/>
        <end position="180"/>
    </location>
</feature>
<keyword evidence="10" id="KW-1185">Reference proteome</keyword>
<keyword evidence="5 8" id="KW-0406">Ion transport</keyword>
<protein>
    <recommendedName>
        <fullName evidence="8">Putative manganese efflux pump MntP</fullName>
    </recommendedName>
</protein>
<comment type="similarity">
    <text evidence="8">Belongs to the MntP (TC 9.B.29) family.</text>
</comment>
<keyword evidence="1 8" id="KW-0813">Transport</keyword>
<evidence type="ECO:0000256" key="5">
    <source>
        <dbReference type="ARBA" id="ARBA00023065"/>
    </source>
</evidence>
<dbReference type="EMBL" id="JACXSI010000002">
    <property type="protein sequence ID" value="MBD3107096.1"/>
    <property type="molecule type" value="Genomic_DNA"/>
</dbReference>
<gene>
    <name evidence="8" type="primary">mntP</name>
    <name evidence="9" type="ORF">IEO70_01775</name>
</gene>
<name>A0A927CU54_9BACI</name>
<evidence type="ECO:0000256" key="8">
    <source>
        <dbReference type="HAMAP-Rule" id="MF_01521"/>
    </source>
</evidence>
<dbReference type="Pfam" id="PF02659">
    <property type="entry name" value="Mntp"/>
    <property type="match status" value="1"/>
</dbReference>
<dbReference type="HAMAP" id="MF_01521">
    <property type="entry name" value="MntP_pump"/>
    <property type="match status" value="1"/>
</dbReference>
<dbReference type="Proteomes" id="UP000602076">
    <property type="component" value="Unassembled WGS sequence"/>
</dbReference>
<evidence type="ECO:0000256" key="2">
    <source>
        <dbReference type="ARBA" id="ARBA00022475"/>
    </source>
</evidence>
<evidence type="ECO:0000313" key="10">
    <source>
        <dbReference type="Proteomes" id="UP000602076"/>
    </source>
</evidence>
<keyword evidence="3 8" id="KW-0812">Transmembrane</keyword>
<dbReference type="GO" id="GO:0005886">
    <property type="term" value="C:plasma membrane"/>
    <property type="evidence" value="ECO:0007669"/>
    <property type="project" value="UniProtKB-SubCell"/>
</dbReference>
<evidence type="ECO:0000256" key="1">
    <source>
        <dbReference type="ARBA" id="ARBA00022448"/>
    </source>
</evidence>
<comment type="function">
    <text evidence="8">Probably functions as a manganese efflux pump.</text>
</comment>
<dbReference type="GO" id="GO:0005384">
    <property type="term" value="F:manganese ion transmembrane transporter activity"/>
    <property type="evidence" value="ECO:0007669"/>
    <property type="project" value="UniProtKB-UniRule"/>
</dbReference>
<dbReference type="RefSeq" id="WP_190996650.1">
    <property type="nucleotide sequence ID" value="NZ_JACXSI010000002.1"/>
</dbReference>
<comment type="caution">
    <text evidence="9">The sequence shown here is derived from an EMBL/GenBank/DDBJ whole genome shotgun (WGS) entry which is preliminary data.</text>
</comment>
<evidence type="ECO:0000256" key="6">
    <source>
        <dbReference type="ARBA" id="ARBA00023136"/>
    </source>
</evidence>
<feature type="transmembrane region" description="Helical" evidence="8">
    <location>
        <begin position="132"/>
        <end position="152"/>
    </location>
</feature>
<dbReference type="InterPro" id="IPR003810">
    <property type="entry name" value="Mntp/YtaF"/>
</dbReference>
<keyword evidence="6 8" id="KW-0472">Membrane</keyword>
<feature type="transmembrane region" description="Helical" evidence="8">
    <location>
        <begin position="6"/>
        <end position="29"/>
    </location>
</feature>
<feature type="transmembrane region" description="Helical" evidence="8">
    <location>
        <begin position="67"/>
        <end position="89"/>
    </location>
</feature>
<sequence length="182" mass="19121">MTGEFLTLMLMAFALGMDSFSVGLGMGMFKLRYRQIAVISATVGFFHVLMPLIGMFAGRFLSGQFGVYATFAGGLLLVLLGLGMLISGLRGKEDTSFITPVGLGLLVFALSVSLDSFSVGLTLGIYGARTALSITLFGFAALILTLSGLLLGRKIQGMLGVYSQVLGGSVLFAFGIKLLIPL</sequence>
<accession>A0A927CU54</accession>
<evidence type="ECO:0000313" key="9">
    <source>
        <dbReference type="EMBL" id="MBD3107096.1"/>
    </source>
</evidence>
<dbReference type="AlphaFoldDB" id="A0A927CU54"/>
<dbReference type="PANTHER" id="PTHR35529">
    <property type="entry name" value="MANGANESE EFFLUX PUMP MNTP-RELATED"/>
    <property type="match status" value="1"/>
</dbReference>
<keyword evidence="7 8" id="KW-0464">Manganese</keyword>
<organism evidence="9 10">
    <name type="scientific">Peribacillus faecalis</name>
    <dbReference type="NCBI Taxonomy" id="2772559"/>
    <lineage>
        <taxon>Bacteria</taxon>
        <taxon>Bacillati</taxon>
        <taxon>Bacillota</taxon>
        <taxon>Bacilli</taxon>
        <taxon>Bacillales</taxon>
        <taxon>Bacillaceae</taxon>
        <taxon>Peribacillus</taxon>
    </lineage>
</organism>
<proteinExistence type="inferred from homology"/>
<dbReference type="InterPro" id="IPR022929">
    <property type="entry name" value="Put_MntP"/>
</dbReference>
<feature type="transmembrane region" description="Helical" evidence="8">
    <location>
        <begin position="36"/>
        <end position="61"/>
    </location>
</feature>
<dbReference type="PANTHER" id="PTHR35529:SF1">
    <property type="entry name" value="MANGANESE EFFLUX PUMP MNTP-RELATED"/>
    <property type="match status" value="1"/>
</dbReference>
<feature type="transmembrane region" description="Helical" evidence="8">
    <location>
        <begin position="101"/>
        <end position="126"/>
    </location>
</feature>
<evidence type="ECO:0000256" key="7">
    <source>
        <dbReference type="ARBA" id="ARBA00023211"/>
    </source>
</evidence>
<evidence type="ECO:0000256" key="4">
    <source>
        <dbReference type="ARBA" id="ARBA00022989"/>
    </source>
</evidence>